<protein>
    <submittedName>
        <fullName evidence="2">PREDICTED: uncharacterized protein</fullName>
    </submittedName>
</protein>
<dbReference type="InParanoid" id="A0A5E4FZ65"/>
<reference evidence="3" key="1">
    <citation type="journal article" date="2020" name="Plant J.">
        <title>Transposons played a major role in the diversification between the closely related almond and peach genomes: results from the almond genome sequence.</title>
        <authorList>
            <person name="Alioto T."/>
            <person name="Alexiou K.G."/>
            <person name="Bardil A."/>
            <person name="Barteri F."/>
            <person name="Castanera R."/>
            <person name="Cruz F."/>
            <person name="Dhingra A."/>
            <person name="Duval H."/>
            <person name="Fernandez I Marti A."/>
            <person name="Frias L."/>
            <person name="Galan B."/>
            <person name="Garcia J.L."/>
            <person name="Howad W."/>
            <person name="Gomez-Garrido J."/>
            <person name="Gut M."/>
            <person name="Julca I."/>
            <person name="Morata J."/>
            <person name="Puigdomenech P."/>
            <person name="Ribeca P."/>
            <person name="Rubio Cabetas M.J."/>
            <person name="Vlasova A."/>
            <person name="Wirthensohn M."/>
            <person name="Garcia-Mas J."/>
            <person name="Gabaldon T."/>
            <person name="Casacuberta J.M."/>
            <person name="Arus P."/>
        </authorList>
    </citation>
    <scope>NUCLEOTIDE SEQUENCE [LARGE SCALE GENOMIC DNA]</scope>
    <source>
        <strain evidence="3">cv. Texas</strain>
    </source>
</reference>
<evidence type="ECO:0000256" key="1">
    <source>
        <dbReference type="SAM" id="MobiDB-lite"/>
    </source>
</evidence>
<name>A0A5E4FZ65_PRUDU</name>
<dbReference type="AlphaFoldDB" id="A0A5E4FZ65"/>
<proteinExistence type="predicted"/>
<feature type="compositionally biased region" description="Basic residues" evidence="1">
    <location>
        <begin position="20"/>
        <end position="40"/>
    </location>
</feature>
<sequence length="61" mass="6881">MLLKIEKTRGLSGKAFQHVRCTRGKERHKGKSSPFHHRELKSKPAIVSSACEIPIAIRKMA</sequence>
<accession>A0A5E4FZ65</accession>
<feature type="region of interest" description="Disordered" evidence="1">
    <location>
        <begin position="20"/>
        <end position="41"/>
    </location>
</feature>
<gene>
    <name evidence="2" type="ORF">ALMOND_2B016124</name>
</gene>
<dbReference type="EMBL" id="CABIKO010000263">
    <property type="protein sequence ID" value="VVA32826.1"/>
    <property type="molecule type" value="Genomic_DNA"/>
</dbReference>
<organism evidence="2 3">
    <name type="scientific">Prunus dulcis</name>
    <name type="common">Almond</name>
    <name type="synonym">Amygdalus dulcis</name>
    <dbReference type="NCBI Taxonomy" id="3755"/>
    <lineage>
        <taxon>Eukaryota</taxon>
        <taxon>Viridiplantae</taxon>
        <taxon>Streptophyta</taxon>
        <taxon>Embryophyta</taxon>
        <taxon>Tracheophyta</taxon>
        <taxon>Spermatophyta</taxon>
        <taxon>Magnoliopsida</taxon>
        <taxon>eudicotyledons</taxon>
        <taxon>Gunneridae</taxon>
        <taxon>Pentapetalae</taxon>
        <taxon>rosids</taxon>
        <taxon>fabids</taxon>
        <taxon>Rosales</taxon>
        <taxon>Rosaceae</taxon>
        <taxon>Amygdaloideae</taxon>
        <taxon>Amygdaleae</taxon>
        <taxon>Prunus</taxon>
    </lineage>
</organism>
<dbReference type="Proteomes" id="UP000327085">
    <property type="component" value="Chromosome 5"/>
</dbReference>
<dbReference type="Gramene" id="VVA32826">
    <property type="protein sequence ID" value="VVA32826"/>
    <property type="gene ID" value="Prudul26B016124"/>
</dbReference>
<evidence type="ECO:0000313" key="2">
    <source>
        <dbReference type="EMBL" id="VVA32826.1"/>
    </source>
</evidence>
<evidence type="ECO:0000313" key="3">
    <source>
        <dbReference type="Proteomes" id="UP000327085"/>
    </source>
</evidence>